<dbReference type="InterPro" id="IPR011009">
    <property type="entry name" value="Kinase-like_dom_sf"/>
</dbReference>
<dbReference type="SUPFAM" id="SSF56112">
    <property type="entry name" value="Protein kinase-like (PK-like)"/>
    <property type="match status" value="1"/>
</dbReference>
<dbReference type="EMBL" id="BAAAYN010000050">
    <property type="protein sequence ID" value="GAA3395816.1"/>
    <property type="molecule type" value="Genomic_DNA"/>
</dbReference>
<dbReference type="Pfam" id="PF17874">
    <property type="entry name" value="TPR_MalT"/>
    <property type="match status" value="1"/>
</dbReference>
<gene>
    <name evidence="3" type="ORF">GCM10020369_70250</name>
</gene>
<accession>A0ABP6TA83</accession>
<evidence type="ECO:0000313" key="4">
    <source>
        <dbReference type="Proteomes" id="UP001501676"/>
    </source>
</evidence>
<keyword evidence="4" id="KW-1185">Reference proteome</keyword>
<dbReference type="InterPro" id="IPR052026">
    <property type="entry name" value="ExeA_AAA_ATPase_DNA-bind"/>
</dbReference>
<dbReference type="InterPro" id="IPR041664">
    <property type="entry name" value="AAA_16"/>
</dbReference>
<dbReference type="PANTHER" id="PTHR35894">
    <property type="entry name" value="GENERAL SECRETION PATHWAY PROTEIN A-RELATED"/>
    <property type="match status" value="1"/>
</dbReference>
<dbReference type="PANTHER" id="PTHR35894:SF1">
    <property type="entry name" value="PHOSPHORIBULOKINASE _ URIDINE KINASE FAMILY"/>
    <property type="match status" value="1"/>
</dbReference>
<feature type="domain" description="MalT-like TPR region" evidence="2">
    <location>
        <begin position="800"/>
        <end position="1075"/>
    </location>
</feature>
<dbReference type="SUPFAM" id="SSF52540">
    <property type="entry name" value="P-loop containing nucleoside triphosphate hydrolases"/>
    <property type="match status" value="1"/>
</dbReference>
<dbReference type="RefSeq" id="WP_345732588.1">
    <property type="nucleotide sequence ID" value="NZ_BAAAYN010000050.1"/>
</dbReference>
<name>A0ABP6TA83_9ACTN</name>
<sequence>MTASDGLVRVFGAARATVLREALEARSLSAKCDESWQGKGYSRAILAAVILREIDTLAENPRLCIVKWCPASRTQRESQRHHQAWLDAASTFREHLVRPLDRIRCGDGSFLLQALAGTNPTDMRPLAGLPRTTWAAAAAEVRAGLWERWNGGPRRPQVGEPRGTIELLRVELSANDDTEVPSDRWAGRVEGLASRMAPEERPSLLTLAHALRSTMSERKDHDVVGYAHGDLHGGNVLVPARPDGMPDPSGFQLIDLASFAPDAPLSRDPATLLISLLVEDVRSMSEAAGDALIGQLLRRAGPEIRLLPPVVVDLVDALSGPYTRDGLGKYWDRQWRVSLLAQALLHSTYDSTGARGQRWCARLAAALTRELLPRSGPASVRYRVAADAQGELIGRDDECRLLTEALRDEERAGVILVTGEAGIGKSRIVDEVLTNFRPESSAAVHVVTHEASPWRHPDIKTLIDAIVENPTAGVPRVNWPPLPWLAAAIESLGDTRVVVVLDAAEHLIDGGTIDVSLNAALEVIENRTPKRVKVLLVGPPELLSLSDAPWLGEAARVEVAGLDLTDFEEYVAHLAPGGDGLRELEPSALRAVHSLLGGNPRRTALLQLVLADTEIDFWPDNVAQRLSGLSTKEIDRTLIEDLVTPSRVVRRQVLCALAALGTPVPIEDVQKLVDRPARSTRETLNYLTKHRVVRHVDGRYHLAPADAANILDYLRDRPQDDFPFGERSLHDYLARAALVLLARRTRTIPTDVPGLQIHFAELSLLLRLGQFAEAKNLVDALDEVYLQGWNHRELLLAQRLALVEHLDDFHEMSNHLALADIHGSRGDFDSARPAYAAALRHSEPKYRQFQGTILGNQAAMDWDEGQTKRAWETYQQALLLARENGDRRCEMAVLSGLAACERRWGRYGAAVDLAEQALAVAGALREAGWPGPPEAVGIAVRAARWKAELGEIDAAWSYLGRAEGYALDQADRSSRAQCWDARADLILATTKDVERIAKAVDYATRAIDWVRSLGDPVVALQARTTLCLAYLYLDRPDAANQEITRAGRLRVPGRAFLVLALQAILARENDEATRADELFETLSKEAGAQLVRDPEDLAAWDYAALARCRGGDPAALAEAAEMFWRVRGENAVPTPGTNARLSVLVTRLAQISAKPERYSPVLDAINGGAAAF</sequence>
<proteinExistence type="predicted"/>
<dbReference type="InterPro" id="IPR011990">
    <property type="entry name" value="TPR-like_helical_dom_sf"/>
</dbReference>
<dbReference type="Pfam" id="PF13191">
    <property type="entry name" value="AAA_16"/>
    <property type="match status" value="1"/>
</dbReference>
<dbReference type="SUPFAM" id="SSF48452">
    <property type="entry name" value="TPR-like"/>
    <property type="match status" value="1"/>
</dbReference>
<dbReference type="Gene3D" id="3.40.50.300">
    <property type="entry name" value="P-loop containing nucleotide triphosphate hydrolases"/>
    <property type="match status" value="1"/>
</dbReference>
<organism evidence="3 4">
    <name type="scientific">Cryptosporangium minutisporangium</name>
    <dbReference type="NCBI Taxonomy" id="113569"/>
    <lineage>
        <taxon>Bacteria</taxon>
        <taxon>Bacillati</taxon>
        <taxon>Actinomycetota</taxon>
        <taxon>Actinomycetes</taxon>
        <taxon>Cryptosporangiales</taxon>
        <taxon>Cryptosporangiaceae</taxon>
        <taxon>Cryptosporangium</taxon>
    </lineage>
</organism>
<dbReference type="InterPro" id="IPR027417">
    <property type="entry name" value="P-loop_NTPase"/>
</dbReference>
<evidence type="ECO:0000313" key="3">
    <source>
        <dbReference type="EMBL" id="GAA3395816.1"/>
    </source>
</evidence>
<reference evidence="4" key="1">
    <citation type="journal article" date="2019" name="Int. J. Syst. Evol. Microbiol.">
        <title>The Global Catalogue of Microorganisms (GCM) 10K type strain sequencing project: providing services to taxonomists for standard genome sequencing and annotation.</title>
        <authorList>
            <consortium name="The Broad Institute Genomics Platform"/>
            <consortium name="The Broad Institute Genome Sequencing Center for Infectious Disease"/>
            <person name="Wu L."/>
            <person name="Ma J."/>
        </authorList>
    </citation>
    <scope>NUCLEOTIDE SEQUENCE [LARGE SCALE GENOMIC DNA]</scope>
    <source>
        <strain evidence="4">JCM 9458</strain>
    </source>
</reference>
<evidence type="ECO:0000259" key="2">
    <source>
        <dbReference type="Pfam" id="PF17874"/>
    </source>
</evidence>
<dbReference type="Gene3D" id="1.25.40.10">
    <property type="entry name" value="Tetratricopeptide repeat domain"/>
    <property type="match status" value="1"/>
</dbReference>
<dbReference type="Proteomes" id="UP001501676">
    <property type="component" value="Unassembled WGS sequence"/>
</dbReference>
<dbReference type="InterPro" id="IPR041617">
    <property type="entry name" value="TPR_MalT"/>
</dbReference>
<comment type="caution">
    <text evidence="3">The sequence shown here is derived from an EMBL/GenBank/DDBJ whole genome shotgun (WGS) entry which is preliminary data.</text>
</comment>
<feature type="domain" description="Orc1-like AAA ATPase" evidence="1">
    <location>
        <begin position="391"/>
        <end position="449"/>
    </location>
</feature>
<protein>
    <submittedName>
        <fullName evidence="3">Tetratricopeptide repeat protein</fullName>
    </submittedName>
</protein>
<evidence type="ECO:0000259" key="1">
    <source>
        <dbReference type="Pfam" id="PF13191"/>
    </source>
</evidence>